<evidence type="ECO:0000313" key="3">
    <source>
        <dbReference type="Proteomes" id="UP000297239"/>
    </source>
</evidence>
<evidence type="ECO:0000313" key="2">
    <source>
        <dbReference type="EMBL" id="TGK65301.1"/>
    </source>
</evidence>
<proteinExistence type="predicted"/>
<reference evidence="2" key="1">
    <citation type="journal article" date="2019" name="PLoS Negl. Trop. Dis.">
        <title>Revisiting the worldwide diversity of Leptospira species in the environment.</title>
        <authorList>
            <person name="Vincent A.T."/>
            <person name="Schiettekatte O."/>
            <person name="Bourhy P."/>
            <person name="Veyrier F.J."/>
            <person name="Picardeau M."/>
        </authorList>
    </citation>
    <scope>NUCLEOTIDE SEQUENCE [LARGE SCALE GENOMIC DNA]</scope>
    <source>
        <strain evidence="2">201800293</strain>
    </source>
</reference>
<gene>
    <name evidence="2" type="ORF">EHQ18_19815</name>
</gene>
<dbReference type="EMBL" id="RQFF01000045">
    <property type="protein sequence ID" value="TGK65301.1"/>
    <property type="molecule type" value="Genomic_DNA"/>
</dbReference>
<feature type="transmembrane region" description="Helical" evidence="1">
    <location>
        <begin position="175"/>
        <end position="193"/>
    </location>
</feature>
<feature type="transmembrane region" description="Helical" evidence="1">
    <location>
        <begin position="6"/>
        <end position="24"/>
    </location>
</feature>
<feature type="transmembrane region" description="Helical" evidence="1">
    <location>
        <begin position="36"/>
        <end position="56"/>
    </location>
</feature>
<evidence type="ECO:0000256" key="1">
    <source>
        <dbReference type="SAM" id="Phobius"/>
    </source>
</evidence>
<keyword evidence="3" id="KW-1185">Reference proteome</keyword>
<accession>A0A6N4Q5F4</accession>
<dbReference type="RefSeq" id="WP_135681214.1">
    <property type="nucleotide sequence ID" value="NZ_RQFF01000045.1"/>
</dbReference>
<sequence length="297" mass="34544">MYSIILGTISLASSLITIISFIYLTPKLDEKYKNILIASIVVCISAFVYITTETIIKHEINEYKSEFLIFDAKINSEINEVKTSTYNGNLAKLSNIIGFYERNSNLFKGEAERLKVTYDRYLKYYESKNTTFSNYISQSDVNEIKESVDVSINALNHYIKHAEVKKAENKEDYSGFYLVILSSLFGALFNYIFDKIKTSQDKKNSELKYKNSRNKAVKFFKQLKQFDRELTKVTENFSIIELHELNTFFKKLNLFHIQFGSGDQYSINLRSTFNSLKTKDIDSIIMDIELGKYDDFL</sequence>
<comment type="caution">
    <text evidence="2">The sequence shown here is derived from an EMBL/GenBank/DDBJ whole genome shotgun (WGS) entry which is preliminary data.</text>
</comment>
<name>A0A6N4Q5F4_9LEPT</name>
<keyword evidence="1" id="KW-0812">Transmembrane</keyword>
<keyword evidence="1" id="KW-0472">Membrane</keyword>
<dbReference type="Proteomes" id="UP000297239">
    <property type="component" value="Unassembled WGS sequence"/>
</dbReference>
<keyword evidence="1" id="KW-1133">Transmembrane helix</keyword>
<organism evidence="2 3">
    <name type="scientific">Leptospira kanakyensis</name>
    <dbReference type="NCBI Taxonomy" id="2484968"/>
    <lineage>
        <taxon>Bacteria</taxon>
        <taxon>Pseudomonadati</taxon>
        <taxon>Spirochaetota</taxon>
        <taxon>Spirochaetia</taxon>
        <taxon>Leptospirales</taxon>
        <taxon>Leptospiraceae</taxon>
        <taxon>Leptospira</taxon>
    </lineage>
</organism>
<dbReference type="AlphaFoldDB" id="A0A6N4Q5F4"/>
<protein>
    <submittedName>
        <fullName evidence="2">Uncharacterized protein</fullName>
    </submittedName>
</protein>